<dbReference type="AlphaFoldDB" id="A0A6C0I1Q6"/>
<sequence length="383" mass="41383">MYDNPEQAKLASLIISIVILIIIVVLIVVVCCNWNSINANANTNANVPIFQNPQKAALGAYAYKNNFDAKQRIGNIANAIGNIANAIKYPGGASDWANFIQAGTAKTAAVNMQNNFGKVYTNCYTTGKGQVVCTQYVDTPKNQLMGYNHQRLANIQNAKQYPGGASDWADWFQGGQARGIAQNKVYNMQNNTTRQIVNNIKNARNGGTGSDWANFFKNDQARSIAQNKVAMYKNKFQQSPREINGAPYCSNAGSYLIPTCKSLGPNSAIATWDRPPNVGCAGTPPMPGNHYSAAYTCTNAPQYGVAVGPAMECPAGAKNAKYSPIRECSLNGYCTTLEPAYSNCIPPQSQQCSANATTAVIYPTCYTYKESCAGPYIECLVQE</sequence>
<dbReference type="EMBL" id="MN740071">
    <property type="protein sequence ID" value="QHT86560.1"/>
    <property type="molecule type" value="Genomic_DNA"/>
</dbReference>
<evidence type="ECO:0000313" key="2">
    <source>
        <dbReference type="EMBL" id="QHT86560.1"/>
    </source>
</evidence>
<name>A0A6C0I1Q6_9ZZZZ</name>
<protein>
    <submittedName>
        <fullName evidence="2">Uncharacterized protein</fullName>
    </submittedName>
</protein>
<evidence type="ECO:0000256" key="1">
    <source>
        <dbReference type="SAM" id="Phobius"/>
    </source>
</evidence>
<accession>A0A6C0I1Q6</accession>
<keyword evidence="1" id="KW-0472">Membrane</keyword>
<keyword evidence="1" id="KW-1133">Transmembrane helix</keyword>
<keyword evidence="1" id="KW-0812">Transmembrane</keyword>
<feature type="transmembrane region" description="Helical" evidence="1">
    <location>
        <begin position="12"/>
        <end position="30"/>
    </location>
</feature>
<proteinExistence type="predicted"/>
<organism evidence="2">
    <name type="scientific">viral metagenome</name>
    <dbReference type="NCBI Taxonomy" id="1070528"/>
    <lineage>
        <taxon>unclassified sequences</taxon>
        <taxon>metagenomes</taxon>
        <taxon>organismal metagenomes</taxon>
    </lineage>
</organism>
<reference evidence="2" key="1">
    <citation type="journal article" date="2020" name="Nature">
        <title>Giant virus diversity and host interactions through global metagenomics.</title>
        <authorList>
            <person name="Schulz F."/>
            <person name="Roux S."/>
            <person name="Paez-Espino D."/>
            <person name="Jungbluth S."/>
            <person name="Walsh D.A."/>
            <person name="Denef V.J."/>
            <person name="McMahon K.D."/>
            <person name="Konstantinidis K.T."/>
            <person name="Eloe-Fadrosh E.A."/>
            <person name="Kyrpides N.C."/>
            <person name="Woyke T."/>
        </authorList>
    </citation>
    <scope>NUCLEOTIDE SEQUENCE</scope>
    <source>
        <strain evidence="2">GVMAG-M-3300023184-186</strain>
    </source>
</reference>